<dbReference type="KEGG" id="tbi:Tbis_3139"/>
<keyword evidence="3" id="KW-1185">Reference proteome</keyword>
<evidence type="ECO:0000256" key="1">
    <source>
        <dbReference type="SAM" id="MobiDB-lite"/>
    </source>
</evidence>
<dbReference type="STRING" id="469371.Tbis_3139"/>
<gene>
    <name evidence="2" type="ordered locus">Tbis_3139</name>
</gene>
<proteinExistence type="predicted"/>
<evidence type="ECO:0000313" key="2">
    <source>
        <dbReference type="EMBL" id="ADG89833.1"/>
    </source>
</evidence>
<dbReference type="EMBL" id="CP001874">
    <property type="protein sequence ID" value="ADG89833.1"/>
    <property type="molecule type" value="Genomic_DNA"/>
</dbReference>
<name>D6Y897_THEBD</name>
<dbReference type="HOGENOM" id="CLU_2557172_0_0_11"/>
<organism evidence="2 3">
    <name type="scientific">Thermobispora bispora (strain ATCC 19993 / DSM 43833 / CBS 139.67 / JCM 10125 / KCTC 9307 / NBRC 14880 / R51)</name>
    <dbReference type="NCBI Taxonomy" id="469371"/>
    <lineage>
        <taxon>Bacteria</taxon>
        <taxon>Bacillati</taxon>
        <taxon>Actinomycetota</taxon>
        <taxon>Actinomycetes</taxon>
        <taxon>Streptosporangiales</taxon>
        <taxon>Streptosporangiaceae</taxon>
        <taxon>Thermobispora</taxon>
    </lineage>
</organism>
<reference evidence="2 3" key="1">
    <citation type="submission" date="2010-01" db="EMBL/GenBank/DDBJ databases">
        <title>The complete genome of Thermobispora bispora DSM 43833.</title>
        <authorList>
            <consortium name="US DOE Joint Genome Institute (JGI-PGF)"/>
            <person name="Lucas S."/>
            <person name="Copeland A."/>
            <person name="Lapidus A."/>
            <person name="Glavina del Rio T."/>
            <person name="Dalin E."/>
            <person name="Tice H."/>
            <person name="Bruce D."/>
            <person name="Goodwin L."/>
            <person name="Pitluck S."/>
            <person name="Kyrpides N."/>
            <person name="Mavromatis K."/>
            <person name="Ivanova N."/>
            <person name="Mikhailova N."/>
            <person name="Chertkov O."/>
            <person name="Brettin T."/>
            <person name="Detter J.C."/>
            <person name="Han C."/>
            <person name="Larimer F."/>
            <person name="Land M."/>
            <person name="Hauser L."/>
            <person name="Markowitz V."/>
            <person name="Cheng J.-F."/>
            <person name="Hugenholtz P."/>
            <person name="Woyke T."/>
            <person name="Wu D."/>
            <person name="Jando M."/>
            <person name="Schneider S."/>
            <person name="Klenk H.-P."/>
            <person name="Eisen J.A."/>
        </authorList>
    </citation>
    <scope>NUCLEOTIDE SEQUENCE [LARGE SCALE GENOMIC DNA]</scope>
    <source>
        <strain evidence="3">ATCC 19993 / DSM 43833 / CBS 139.67 / JCM 10125 / KCTC 9307 / NBRC 14880 / R51</strain>
    </source>
</reference>
<sequence>MALSEITGPVYSFETRAFPGTGPASSAAAARAAGRPMRMAVDGGETADQRCRHARRCGYGGAGGAPVDGHETEIGDGTPECV</sequence>
<dbReference type="AlphaFoldDB" id="D6Y897"/>
<protein>
    <submittedName>
        <fullName evidence="2">Uncharacterized protein</fullName>
    </submittedName>
</protein>
<dbReference type="Proteomes" id="UP000006640">
    <property type="component" value="Chromosome"/>
</dbReference>
<feature type="region of interest" description="Disordered" evidence="1">
    <location>
        <begin position="62"/>
        <end position="82"/>
    </location>
</feature>
<accession>D6Y897</accession>
<evidence type="ECO:0000313" key="3">
    <source>
        <dbReference type="Proteomes" id="UP000006640"/>
    </source>
</evidence>